<dbReference type="InterPro" id="IPR036259">
    <property type="entry name" value="MFS_trans_sf"/>
</dbReference>
<keyword evidence="2" id="KW-0812">Transmembrane</keyword>
<dbReference type="InterPro" id="IPR039672">
    <property type="entry name" value="MFS_2"/>
</dbReference>
<feature type="transmembrane region" description="Helical" evidence="2">
    <location>
        <begin position="661"/>
        <end position="682"/>
    </location>
</feature>
<dbReference type="Pfam" id="PF13347">
    <property type="entry name" value="MFS_2"/>
    <property type="match status" value="2"/>
</dbReference>
<reference evidence="3 4" key="1">
    <citation type="journal article" date="2024" name="Science">
        <title>Giant polyketide synthase enzymes in the biosynthesis of giant marine polyether toxins.</title>
        <authorList>
            <person name="Fallon T.R."/>
            <person name="Shende V.V."/>
            <person name="Wierzbicki I.H."/>
            <person name="Pendleton A.L."/>
            <person name="Watervoot N.F."/>
            <person name="Auber R.P."/>
            <person name="Gonzalez D.J."/>
            <person name="Wisecaver J.H."/>
            <person name="Moore B.S."/>
        </authorList>
    </citation>
    <scope>NUCLEOTIDE SEQUENCE [LARGE SCALE GENOMIC DNA]</scope>
    <source>
        <strain evidence="3 4">12B1</strain>
    </source>
</reference>
<organism evidence="3 4">
    <name type="scientific">Prymnesium parvum</name>
    <name type="common">Toxic golden alga</name>
    <dbReference type="NCBI Taxonomy" id="97485"/>
    <lineage>
        <taxon>Eukaryota</taxon>
        <taxon>Haptista</taxon>
        <taxon>Haptophyta</taxon>
        <taxon>Prymnesiophyceae</taxon>
        <taxon>Prymnesiales</taxon>
        <taxon>Prymnesiaceae</taxon>
        <taxon>Prymnesium</taxon>
    </lineage>
</organism>
<feature type="transmembrane region" description="Helical" evidence="2">
    <location>
        <begin position="451"/>
        <end position="473"/>
    </location>
</feature>
<dbReference type="EMBL" id="JBGBPQ010000005">
    <property type="protein sequence ID" value="KAL1523621.1"/>
    <property type="molecule type" value="Genomic_DNA"/>
</dbReference>
<protein>
    <recommendedName>
        <fullName evidence="5">Solute carrier family 40 protein</fullName>
    </recommendedName>
</protein>
<feature type="transmembrane region" description="Helical" evidence="2">
    <location>
        <begin position="537"/>
        <end position="561"/>
    </location>
</feature>
<name>A0AB34JSC7_PRYPA</name>
<accession>A0AB34JSC7</accession>
<comment type="caution">
    <text evidence="3">The sequence shown here is derived from an EMBL/GenBank/DDBJ whole genome shotgun (WGS) entry which is preliminary data.</text>
</comment>
<keyword evidence="2" id="KW-1133">Transmembrane helix</keyword>
<feature type="transmembrane region" description="Helical" evidence="2">
    <location>
        <begin position="320"/>
        <end position="340"/>
    </location>
</feature>
<keyword evidence="2" id="KW-0472">Membrane</keyword>
<keyword evidence="4" id="KW-1185">Reference proteome</keyword>
<feature type="transmembrane region" description="Helical" evidence="2">
    <location>
        <begin position="352"/>
        <end position="369"/>
    </location>
</feature>
<feature type="transmembrane region" description="Helical" evidence="2">
    <location>
        <begin position="635"/>
        <end position="655"/>
    </location>
</feature>
<feature type="transmembrane region" description="Helical" evidence="2">
    <location>
        <begin position="228"/>
        <end position="250"/>
    </location>
</feature>
<feature type="transmembrane region" description="Helical" evidence="2">
    <location>
        <begin position="100"/>
        <end position="117"/>
    </location>
</feature>
<feature type="transmembrane region" description="Helical" evidence="2">
    <location>
        <begin position="66"/>
        <end position="88"/>
    </location>
</feature>
<evidence type="ECO:0008006" key="5">
    <source>
        <dbReference type="Google" id="ProtNLM"/>
    </source>
</evidence>
<evidence type="ECO:0000256" key="1">
    <source>
        <dbReference type="ARBA" id="ARBA00008335"/>
    </source>
</evidence>
<proteinExistence type="inferred from homology"/>
<dbReference type="GO" id="GO:0008643">
    <property type="term" value="P:carbohydrate transport"/>
    <property type="evidence" value="ECO:0007669"/>
    <property type="project" value="InterPro"/>
</dbReference>
<dbReference type="PANTHER" id="PTHR11328">
    <property type="entry name" value="MAJOR FACILITATOR SUPERFAMILY DOMAIN-CONTAINING PROTEIN"/>
    <property type="match status" value="1"/>
</dbReference>
<evidence type="ECO:0000313" key="4">
    <source>
        <dbReference type="Proteomes" id="UP001515480"/>
    </source>
</evidence>
<evidence type="ECO:0000256" key="2">
    <source>
        <dbReference type="SAM" id="Phobius"/>
    </source>
</evidence>
<feature type="transmembrane region" description="Helical" evidence="2">
    <location>
        <begin position="26"/>
        <end position="46"/>
    </location>
</feature>
<feature type="transmembrane region" description="Helical" evidence="2">
    <location>
        <begin position="262"/>
        <end position="284"/>
    </location>
</feature>
<dbReference type="AlphaFoldDB" id="A0AB34JSC7"/>
<evidence type="ECO:0000313" key="3">
    <source>
        <dbReference type="EMBL" id="KAL1523621.1"/>
    </source>
</evidence>
<dbReference type="GO" id="GO:0005886">
    <property type="term" value="C:plasma membrane"/>
    <property type="evidence" value="ECO:0007669"/>
    <property type="project" value="TreeGrafter"/>
</dbReference>
<dbReference type="PANTHER" id="PTHR11328:SF24">
    <property type="entry name" value="MAJOR FACILITATOR SUPERFAMILY (MFS) PROFILE DOMAIN-CONTAINING PROTEIN"/>
    <property type="match status" value="1"/>
</dbReference>
<dbReference type="SUPFAM" id="SSF103473">
    <property type="entry name" value="MFS general substrate transporter"/>
    <property type="match status" value="1"/>
</dbReference>
<gene>
    <name evidence="3" type="ORF">AB1Y20_018557</name>
</gene>
<comment type="similarity">
    <text evidence="1">Belongs to the major facilitator superfamily.</text>
</comment>
<sequence length="746" mass="81956">MENLNALLFAAVQPQKQENKRKVKRLTGCTIFSFGIWRTACLYSSGTLNSLYLLYTEGMGMTIGTLAVLRALGKCVDFVTGFAVGYYSDNLKSRFGRRRPFIFVGAWIAAFATYFLGRPPQQFATYKKVGSHADALICAAERAALNCSAVRECVDRLIGEGALSAWNAVEDDRLAASAAETPHASPLLSVWFFVWFGVRVTMAFTVAEIPHEALSQELSDDPQEKTRIFFVKALYGAVGIYALMAVSIPLSLFMGSDLQGQISILFTSAAILFGLTATILCINVKEKPTGSHSLEKEATPPFVPTLLDILWRNKPFQKYIMLKICMAFTGYLPFHSFMYFLKFVAKMENTVFFLNAFFALQMMLTPFMLRIMNVIISHLGVTRTLVVMSYIHSAYFLAFGLNPSSVPLVAVYPVVLCAVGTIEQIIPDALLSDLLDYDELRSGLRREGAYVVMNMCVLQLSEIVAGVLPGIIFSAVGYLNNGGCSCGCGIDCPLPVMRWSCPGDIGYACSTKLGPLNPPFYGDPSRKPPCTFQNDTVIMFSTIFVAFGPSLFAFICGILALSPPLHHDAFLVLKQQLRRRKKGLDVYDPVTREPIEYKEGEALAASHAVGHYTGEEINQLIKSKGNAVKLMRSRIICQNSAVAVVAGISLLIILACVGSPAIFMSVTFFGMLATFMSVLLAMNTLRLTNLTSAGHYVRYFVNLARYEKVFPKAAFKNEHGKKSRAAANSTAATSKLAANRWSSLLI</sequence>
<dbReference type="GO" id="GO:0015293">
    <property type="term" value="F:symporter activity"/>
    <property type="evidence" value="ECO:0007669"/>
    <property type="project" value="InterPro"/>
</dbReference>
<feature type="transmembrane region" description="Helical" evidence="2">
    <location>
        <begin position="188"/>
        <end position="207"/>
    </location>
</feature>
<dbReference type="Proteomes" id="UP001515480">
    <property type="component" value="Unassembled WGS sequence"/>
</dbReference>